<dbReference type="EMBL" id="AP003617">
    <property type="protein sequence ID" value="BAD32860.1"/>
    <property type="molecule type" value="Genomic_DNA"/>
</dbReference>
<reference evidence="2" key="2">
    <citation type="journal article" date="2008" name="Nucleic Acids Res.">
        <title>The rice annotation project database (RAP-DB): 2008 update.</title>
        <authorList>
            <consortium name="The rice annotation project (RAP)"/>
        </authorList>
    </citation>
    <scope>GENOME REANNOTATION</scope>
    <source>
        <strain evidence="2">cv. Nipponbare</strain>
    </source>
</reference>
<sequence length="246" mass="27295">MAADLPRRFPSFPGRPLSPRLYLNPPRTSSVRFRLSPPFLLAGIELPPSLSLSAVAAELRSAAVVAPDHLPPQRRLLRLRRILADLVHPFVSLTDRRNAVDPVDPSRAAAFLRSRRLFRRRRRPRVSRGPPPLFPLPFPSLGRRSAVPMAAAGDHRGAGAASRLLRRLGRPRARRVAAAWGPAVSRPRPRLRLTRGAHGAGRCEPGCTRSTVDREATAWAPLPWTRLAQFFPNPEVEFLEDEGFGV</sequence>
<dbReference type="AlphaFoldDB" id="Q69XE1"/>
<name>Q69XE1_ORYSJ</name>
<organism evidence="1 2">
    <name type="scientific">Oryza sativa subsp. japonica</name>
    <name type="common">Rice</name>
    <dbReference type="NCBI Taxonomy" id="39947"/>
    <lineage>
        <taxon>Eukaryota</taxon>
        <taxon>Viridiplantae</taxon>
        <taxon>Streptophyta</taxon>
        <taxon>Embryophyta</taxon>
        <taxon>Tracheophyta</taxon>
        <taxon>Spermatophyta</taxon>
        <taxon>Magnoliopsida</taxon>
        <taxon>Liliopsida</taxon>
        <taxon>Poales</taxon>
        <taxon>Poaceae</taxon>
        <taxon>BOP clade</taxon>
        <taxon>Oryzoideae</taxon>
        <taxon>Oryzeae</taxon>
        <taxon>Oryzinae</taxon>
        <taxon>Oryza</taxon>
        <taxon>Oryza sativa</taxon>
    </lineage>
</organism>
<proteinExistence type="predicted"/>
<dbReference type="Proteomes" id="UP000000763">
    <property type="component" value="Chromosome 6"/>
</dbReference>
<evidence type="ECO:0000313" key="1">
    <source>
        <dbReference type="EMBL" id="BAD32860.1"/>
    </source>
</evidence>
<reference evidence="2" key="1">
    <citation type="journal article" date="2005" name="Nature">
        <title>The map-based sequence of the rice genome.</title>
        <authorList>
            <consortium name="International rice genome sequencing project (IRGSP)"/>
            <person name="Matsumoto T."/>
            <person name="Wu J."/>
            <person name="Kanamori H."/>
            <person name="Katayose Y."/>
            <person name="Fujisawa M."/>
            <person name="Namiki N."/>
            <person name="Mizuno H."/>
            <person name="Yamamoto K."/>
            <person name="Antonio B.A."/>
            <person name="Baba T."/>
            <person name="Sakata K."/>
            <person name="Nagamura Y."/>
            <person name="Aoki H."/>
            <person name="Arikawa K."/>
            <person name="Arita K."/>
            <person name="Bito T."/>
            <person name="Chiden Y."/>
            <person name="Fujitsuka N."/>
            <person name="Fukunaka R."/>
            <person name="Hamada M."/>
            <person name="Harada C."/>
            <person name="Hayashi A."/>
            <person name="Hijishita S."/>
            <person name="Honda M."/>
            <person name="Hosokawa S."/>
            <person name="Ichikawa Y."/>
            <person name="Idonuma A."/>
            <person name="Iijima M."/>
            <person name="Ikeda M."/>
            <person name="Ikeno M."/>
            <person name="Ito K."/>
            <person name="Ito S."/>
            <person name="Ito T."/>
            <person name="Ito Y."/>
            <person name="Ito Y."/>
            <person name="Iwabuchi A."/>
            <person name="Kamiya K."/>
            <person name="Karasawa W."/>
            <person name="Kurita K."/>
            <person name="Katagiri S."/>
            <person name="Kikuta A."/>
            <person name="Kobayashi H."/>
            <person name="Kobayashi N."/>
            <person name="Machita K."/>
            <person name="Maehara T."/>
            <person name="Masukawa M."/>
            <person name="Mizubayashi T."/>
            <person name="Mukai Y."/>
            <person name="Nagasaki H."/>
            <person name="Nagata Y."/>
            <person name="Naito S."/>
            <person name="Nakashima M."/>
            <person name="Nakama Y."/>
            <person name="Nakamichi Y."/>
            <person name="Nakamura M."/>
            <person name="Meguro A."/>
            <person name="Negishi M."/>
            <person name="Ohta I."/>
            <person name="Ohta T."/>
            <person name="Okamoto M."/>
            <person name="Ono N."/>
            <person name="Saji S."/>
            <person name="Sakaguchi M."/>
            <person name="Sakai K."/>
            <person name="Shibata M."/>
            <person name="Shimokawa T."/>
            <person name="Song J."/>
            <person name="Takazaki Y."/>
            <person name="Terasawa K."/>
            <person name="Tsugane M."/>
            <person name="Tsuji K."/>
            <person name="Ueda S."/>
            <person name="Waki K."/>
            <person name="Yamagata H."/>
            <person name="Yamamoto M."/>
            <person name="Yamamoto S."/>
            <person name="Yamane H."/>
            <person name="Yoshiki S."/>
            <person name="Yoshihara R."/>
            <person name="Yukawa K."/>
            <person name="Zhong H."/>
            <person name="Yano M."/>
            <person name="Yuan Q."/>
            <person name="Ouyang S."/>
            <person name="Liu J."/>
            <person name="Jones K.M."/>
            <person name="Gansberger K."/>
            <person name="Moffat K."/>
            <person name="Hill J."/>
            <person name="Bera J."/>
            <person name="Fadrosh D."/>
            <person name="Jin S."/>
            <person name="Johri S."/>
            <person name="Kim M."/>
            <person name="Overton L."/>
            <person name="Reardon M."/>
            <person name="Tsitrin T."/>
            <person name="Vuong H."/>
            <person name="Weaver B."/>
            <person name="Ciecko A."/>
            <person name="Tallon L."/>
            <person name="Jackson J."/>
            <person name="Pai G."/>
            <person name="Aken S.V."/>
            <person name="Utterback T."/>
            <person name="Reidmuller S."/>
            <person name="Feldblyum T."/>
            <person name="Hsiao J."/>
            <person name="Zismann V."/>
            <person name="Iobst S."/>
            <person name="de Vazeille A.R."/>
            <person name="Buell C.R."/>
            <person name="Ying K."/>
            <person name="Li Y."/>
            <person name="Lu T."/>
            <person name="Huang Y."/>
            <person name="Zhao Q."/>
            <person name="Feng Q."/>
            <person name="Zhang L."/>
            <person name="Zhu J."/>
            <person name="Weng Q."/>
            <person name="Mu J."/>
            <person name="Lu Y."/>
            <person name="Fan D."/>
            <person name="Liu Y."/>
            <person name="Guan J."/>
            <person name="Zhang Y."/>
            <person name="Yu S."/>
            <person name="Liu X."/>
            <person name="Zhang Y."/>
            <person name="Hong G."/>
            <person name="Han B."/>
            <person name="Choisne N."/>
            <person name="Demange N."/>
            <person name="Orjeda G."/>
            <person name="Samain S."/>
            <person name="Cattolico L."/>
            <person name="Pelletier E."/>
            <person name="Couloux A."/>
            <person name="Segurens B."/>
            <person name="Wincker P."/>
            <person name="D'Hont A."/>
            <person name="Scarpelli C."/>
            <person name="Weissenbach J."/>
            <person name="Salanoubat M."/>
            <person name="Quetier F."/>
            <person name="Yu Y."/>
            <person name="Kim H.R."/>
            <person name="Rambo T."/>
            <person name="Currie J."/>
            <person name="Collura K."/>
            <person name="Luo M."/>
            <person name="Yang T."/>
            <person name="Ammiraju J.S.S."/>
            <person name="Engler F."/>
            <person name="Soderlund C."/>
            <person name="Wing R.A."/>
            <person name="Palmer L.E."/>
            <person name="de la Bastide M."/>
            <person name="Spiegel L."/>
            <person name="Nascimento L."/>
            <person name="Zutavern T."/>
            <person name="O'Shaughnessy A."/>
            <person name="Dike S."/>
            <person name="Dedhia N."/>
            <person name="Preston R."/>
            <person name="Balija V."/>
            <person name="McCombie W.R."/>
            <person name="Chow T."/>
            <person name="Chen H."/>
            <person name="Chung M."/>
            <person name="Chen C."/>
            <person name="Shaw J."/>
            <person name="Wu H."/>
            <person name="Hsiao K."/>
            <person name="Chao Y."/>
            <person name="Chu M."/>
            <person name="Cheng C."/>
            <person name="Hour A."/>
            <person name="Lee P."/>
            <person name="Lin S."/>
            <person name="Lin Y."/>
            <person name="Liou J."/>
            <person name="Liu S."/>
            <person name="Hsing Y."/>
            <person name="Raghuvanshi S."/>
            <person name="Mohanty A."/>
            <person name="Bharti A.K."/>
            <person name="Gaur A."/>
            <person name="Gupta V."/>
            <person name="Kumar D."/>
            <person name="Ravi V."/>
            <person name="Vij S."/>
            <person name="Kapur A."/>
            <person name="Khurana P."/>
            <person name="Khurana P."/>
            <person name="Khurana J.P."/>
            <person name="Tyagi A.K."/>
            <person name="Gaikwad K."/>
            <person name="Singh A."/>
            <person name="Dalal V."/>
            <person name="Srivastava S."/>
            <person name="Dixit A."/>
            <person name="Pal A.K."/>
            <person name="Ghazi I.A."/>
            <person name="Yadav M."/>
            <person name="Pandit A."/>
            <person name="Bhargava A."/>
            <person name="Sureshbabu K."/>
            <person name="Batra K."/>
            <person name="Sharma T.R."/>
            <person name="Mohapatra T."/>
            <person name="Singh N.K."/>
            <person name="Messing J."/>
            <person name="Nelson A.B."/>
            <person name="Fuks G."/>
            <person name="Kavchok S."/>
            <person name="Keizer G."/>
            <person name="Linton E."/>
            <person name="Llaca V."/>
            <person name="Song R."/>
            <person name="Tanyolac B."/>
            <person name="Young S."/>
            <person name="Ho-Il K."/>
            <person name="Hahn J.H."/>
            <person name="Sangsakoo G."/>
            <person name="Vanavichit A."/>
            <person name="de Mattos Luiz.A.T."/>
            <person name="Zimmer P.D."/>
            <person name="Malone G."/>
            <person name="Dellagostin O."/>
            <person name="de Oliveira A.C."/>
            <person name="Bevan M."/>
            <person name="Bancroft I."/>
            <person name="Minx P."/>
            <person name="Cordum H."/>
            <person name="Wilson R."/>
            <person name="Cheng Z."/>
            <person name="Jin W."/>
            <person name="Jiang J."/>
            <person name="Leong S.A."/>
            <person name="Iwama H."/>
            <person name="Gojobori T."/>
            <person name="Itoh T."/>
            <person name="Niimura Y."/>
            <person name="Fujii Y."/>
            <person name="Habara T."/>
            <person name="Sakai H."/>
            <person name="Sato Y."/>
            <person name="Wilson G."/>
            <person name="Kumar K."/>
            <person name="McCouch S."/>
            <person name="Juretic N."/>
            <person name="Hoen D."/>
            <person name="Wright S."/>
            <person name="Bruskiewich R."/>
            <person name="Bureau T."/>
            <person name="Miyao A."/>
            <person name="Hirochika H."/>
            <person name="Nishikawa T."/>
            <person name="Kadowaki K."/>
            <person name="Sugiura M."/>
            <person name="Burr B."/>
            <person name="Sasaki T."/>
        </authorList>
    </citation>
    <scope>NUCLEOTIDE SEQUENCE [LARGE SCALE GENOMIC DNA]</scope>
    <source>
        <strain evidence="2">cv. Nipponbare</strain>
    </source>
</reference>
<accession>Q69XE1</accession>
<gene>
    <name evidence="1" type="primary">P0502H06.23</name>
</gene>
<evidence type="ECO:0000313" key="2">
    <source>
        <dbReference type="Proteomes" id="UP000000763"/>
    </source>
</evidence>
<protein>
    <submittedName>
        <fullName evidence="1">Zinc knuckle domain-like</fullName>
    </submittedName>
</protein>